<feature type="non-terminal residue" evidence="3">
    <location>
        <position position="1"/>
    </location>
</feature>
<evidence type="ECO:0000256" key="2">
    <source>
        <dbReference type="SAM" id="MobiDB-lite"/>
    </source>
</evidence>
<organism evidence="3">
    <name type="scientific">Arion vulgaris</name>
    <dbReference type="NCBI Taxonomy" id="1028688"/>
    <lineage>
        <taxon>Eukaryota</taxon>
        <taxon>Metazoa</taxon>
        <taxon>Spiralia</taxon>
        <taxon>Lophotrochozoa</taxon>
        <taxon>Mollusca</taxon>
        <taxon>Gastropoda</taxon>
        <taxon>Heterobranchia</taxon>
        <taxon>Euthyneura</taxon>
        <taxon>Panpulmonata</taxon>
        <taxon>Eupulmonata</taxon>
        <taxon>Stylommatophora</taxon>
        <taxon>Helicina</taxon>
        <taxon>Arionoidea</taxon>
        <taxon>Arionidae</taxon>
        <taxon>Arion</taxon>
    </lineage>
</organism>
<proteinExistence type="predicted"/>
<keyword evidence="1" id="KW-0175">Coiled coil</keyword>
<sequence>TEENERIHHAHDFRVEDESSDEDVSYSFPKEDELKQQLLETENHVQNFSSNKTLITEDTNNILDQSVSKVRTEKEEIEEFQQDISKDTRSNEYYFV</sequence>
<protein>
    <submittedName>
        <fullName evidence="3">Uncharacterized protein</fullName>
    </submittedName>
</protein>
<feature type="non-terminal residue" evidence="3">
    <location>
        <position position="96"/>
    </location>
</feature>
<feature type="region of interest" description="Disordered" evidence="2">
    <location>
        <begin position="1"/>
        <end position="25"/>
    </location>
</feature>
<evidence type="ECO:0000313" key="3">
    <source>
        <dbReference type="EMBL" id="CEK56090.1"/>
    </source>
</evidence>
<dbReference type="EMBL" id="HACG01009225">
    <property type="protein sequence ID" value="CEK56090.1"/>
    <property type="molecule type" value="Transcribed_RNA"/>
</dbReference>
<name>A0A0B6YKS1_9EUPU</name>
<feature type="compositionally biased region" description="Basic and acidic residues" evidence="2">
    <location>
        <begin position="1"/>
        <end position="17"/>
    </location>
</feature>
<gene>
    <name evidence="3" type="primary">ORF26773</name>
</gene>
<evidence type="ECO:0000256" key="1">
    <source>
        <dbReference type="SAM" id="Coils"/>
    </source>
</evidence>
<accession>A0A0B6YKS1</accession>
<dbReference type="AlphaFoldDB" id="A0A0B6YKS1"/>
<feature type="coiled-coil region" evidence="1">
    <location>
        <begin position="31"/>
        <end position="83"/>
    </location>
</feature>
<reference evidence="3" key="1">
    <citation type="submission" date="2014-12" db="EMBL/GenBank/DDBJ databases">
        <title>Insight into the proteome of Arion vulgaris.</title>
        <authorList>
            <person name="Aradska J."/>
            <person name="Bulat T."/>
            <person name="Smidak R."/>
            <person name="Sarate P."/>
            <person name="Gangsoo J."/>
            <person name="Sialana F."/>
            <person name="Bilban M."/>
            <person name="Lubec G."/>
        </authorList>
    </citation>
    <scope>NUCLEOTIDE SEQUENCE</scope>
    <source>
        <tissue evidence="3">Skin</tissue>
    </source>
</reference>